<dbReference type="SUPFAM" id="SSF81321">
    <property type="entry name" value="Family A G protein-coupled receptor-like"/>
    <property type="match status" value="1"/>
</dbReference>
<reference evidence="12 13" key="1">
    <citation type="journal article" date="2015" name="Genome Biol.">
        <title>Comparative genomics of Steinernema reveals deeply conserved gene regulatory networks.</title>
        <authorList>
            <person name="Dillman A.R."/>
            <person name="Macchietto M."/>
            <person name="Porter C.F."/>
            <person name="Rogers A."/>
            <person name="Williams B."/>
            <person name="Antoshechkin I."/>
            <person name="Lee M.M."/>
            <person name="Goodwin Z."/>
            <person name="Lu X."/>
            <person name="Lewis E.E."/>
            <person name="Goodrich-Blair H."/>
            <person name="Stock S.P."/>
            <person name="Adams B.J."/>
            <person name="Sternberg P.W."/>
            <person name="Mortazavi A."/>
        </authorList>
    </citation>
    <scope>NUCLEOTIDE SEQUENCE [LARGE SCALE GENOMIC DNA]</scope>
    <source>
        <strain evidence="12 13">ALL</strain>
    </source>
</reference>
<keyword evidence="4 10" id="KW-1133">Transmembrane helix</keyword>
<feature type="transmembrane region" description="Helical" evidence="10">
    <location>
        <begin position="84"/>
        <end position="108"/>
    </location>
</feature>
<keyword evidence="6 10" id="KW-0472">Membrane</keyword>
<gene>
    <name evidence="12" type="ORF">L596_016227</name>
</gene>
<evidence type="ECO:0000259" key="11">
    <source>
        <dbReference type="PROSITE" id="PS50262"/>
    </source>
</evidence>
<comment type="caution">
    <text evidence="12">The sequence shown here is derived from an EMBL/GenBank/DDBJ whole genome shotgun (WGS) entry which is preliminary data.</text>
</comment>
<protein>
    <recommendedName>
        <fullName evidence="11">G-protein coupled receptors family 1 profile domain-containing protein</fullName>
    </recommendedName>
</protein>
<organism evidence="12 13">
    <name type="scientific">Steinernema carpocapsae</name>
    <name type="common">Entomopathogenic nematode</name>
    <dbReference type="NCBI Taxonomy" id="34508"/>
    <lineage>
        <taxon>Eukaryota</taxon>
        <taxon>Metazoa</taxon>
        <taxon>Ecdysozoa</taxon>
        <taxon>Nematoda</taxon>
        <taxon>Chromadorea</taxon>
        <taxon>Rhabditida</taxon>
        <taxon>Tylenchina</taxon>
        <taxon>Panagrolaimomorpha</taxon>
        <taxon>Strongyloidoidea</taxon>
        <taxon>Steinernematidae</taxon>
        <taxon>Steinernema</taxon>
    </lineage>
</organism>
<dbReference type="PROSITE" id="PS50262">
    <property type="entry name" value="G_PROTEIN_RECEP_F1_2"/>
    <property type="match status" value="1"/>
</dbReference>
<feature type="transmembrane region" description="Helical" evidence="10">
    <location>
        <begin position="43"/>
        <end position="64"/>
    </location>
</feature>
<evidence type="ECO:0000256" key="4">
    <source>
        <dbReference type="ARBA" id="ARBA00022989"/>
    </source>
</evidence>
<comment type="subcellular location">
    <subcellularLocation>
        <location evidence="1">Cell membrane</location>
        <topology evidence="1">Multi-pass membrane protein</topology>
    </subcellularLocation>
</comment>
<accession>A0A4U5NIC3</accession>
<feature type="transmembrane region" description="Helical" evidence="10">
    <location>
        <begin position="260"/>
        <end position="279"/>
    </location>
</feature>
<evidence type="ECO:0000313" key="13">
    <source>
        <dbReference type="Proteomes" id="UP000298663"/>
    </source>
</evidence>
<dbReference type="PANTHER" id="PTHR24246">
    <property type="entry name" value="OLFACTORY RECEPTOR AND ADENOSINE RECEPTOR"/>
    <property type="match status" value="1"/>
</dbReference>
<keyword evidence="3 10" id="KW-0812">Transmembrane</keyword>
<keyword evidence="9" id="KW-0807">Transducer</keyword>
<dbReference type="Gene3D" id="1.20.1070.10">
    <property type="entry name" value="Rhodopsin 7-helix transmembrane proteins"/>
    <property type="match status" value="1"/>
</dbReference>
<dbReference type="EMBL" id="AZBU02000004">
    <property type="protein sequence ID" value="TKR82510.1"/>
    <property type="molecule type" value="Genomic_DNA"/>
</dbReference>
<dbReference type="CDD" id="cd00637">
    <property type="entry name" value="7tm_classA_rhodopsin-like"/>
    <property type="match status" value="1"/>
</dbReference>
<evidence type="ECO:0000256" key="2">
    <source>
        <dbReference type="ARBA" id="ARBA00022475"/>
    </source>
</evidence>
<feature type="transmembrane region" description="Helical" evidence="10">
    <location>
        <begin position="6"/>
        <end position="31"/>
    </location>
</feature>
<feature type="transmembrane region" description="Helical" evidence="10">
    <location>
        <begin position="129"/>
        <end position="150"/>
    </location>
</feature>
<dbReference type="InterPro" id="IPR000276">
    <property type="entry name" value="GPCR_Rhodpsn"/>
</dbReference>
<evidence type="ECO:0000256" key="7">
    <source>
        <dbReference type="ARBA" id="ARBA00023170"/>
    </source>
</evidence>
<evidence type="ECO:0000256" key="8">
    <source>
        <dbReference type="ARBA" id="ARBA00023180"/>
    </source>
</evidence>
<keyword evidence="7" id="KW-0675">Receptor</keyword>
<dbReference type="AlphaFoldDB" id="A0A4U5NIC3"/>
<feature type="transmembrane region" description="Helical" evidence="10">
    <location>
        <begin position="170"/>
        <end position="198"/>
    </location>
</feature>
<evidence type="ECO:0000256" key="5">
    <source>
        <dbReference type="ARBA" id="ARBA00023040"/>
    </source>
</evidence>
<dbReference type="GO" id="GO:0004930">
    <property type="term" value="F:G protein-coupled receptor activity"/>
    <property type="evidence" value="ECO:0007669"/>
    <property type="project" value="UniProtKB-KW"/>
</dbReference>
<feature type="transmembrane region" description="Helical" evidence="10">
    <location>
        <begin position="222"/>
        <end position="248"/>
    </location>
</feature>
<evidence type="ECO:0000256" key="9">
    <source>
        <dbReference type="ARBA" id="ARBA00023224"/>
    </source>
</evidence>
<dbReference type="PANTHER" id="PTHR24246:SF27">
    <property type="entry name" value="ADENOSINE RECEPTOR, ISOFORM A"/>
    <property type="match status" value="1"/>
</dbReference>
<feature type="domain" description="G-protein coupled receptors family 1 profile" evidence="11">
    <location>
        <begin position="21"/>
        <end position="277"/>
    </location>
</feature>
<keyword evidence="13" id="KW-1185">Reference proteome</keyword>
<keyword evidence="5" id="KW-0297">G-protein coupled receptor</keyword>
<keyword evidence="2" id="KW-1003">Cell membrane</keyword>
<reference evidence="12 13" key="2">
    <citation type="journal article" date="2019" name="G3 (Bethesda)">
        <title>Hybrid Assembly of the Genome of the Entomopathogenic Nematode Steinernema carpocapsae Identifies the X-Chromosome.</title>
        <authorList>
            <person name="Serra L."/>
            <person name="Macchietto M."/>
            <person name="Macias-Munoz A."/>
            <person name="McGill C.J."/>
            <person name="Rodriguez I.M."/>
            <person name="Rodriguez B."/>
            <person name="Murad R."/>
            <person name="Mortazavi A."/>
        </authorList>
    </citation>
    <scope>NUCLEOTIDE SEQUENCE [LARGE SCALE GENOMIC DNA]</scope>
    <source>
        <strain evidence="12 13">ALL</strain>
    </source>
</reference>
<name>A0A4U5NIC3_STECR</name>
<evidence type="ECO:0000313" key="12">
    <source>
        <dbReference type="EMBL" id="TKR82510.1"/>
    </source>
</evidence>
<dbReference type="OrthoDB" id="10392909at2759"/>
<dbReference type="Proteomes" id="UP000298663">
    <property type="component" value="Unassembled WGS sequence"/>
</dbReference>
<dbReference type="GO" id="GO:0005886">
    <property type="term" value="C:plasma membrane"/>
    <property type="evidence" value="ECO:0007669"/>
    <property type="project" value="UniProtKB-SubCell"/>
</dbReference>
<sequence>MVSENLEIFAYVAEGFLVVAANFPVALVIFFSSKFKSAREFTFIGGLCLADSIYGLAYFIAGVARTHMYASGEDKSLRTLFDCYWLPWMFLSFIGYQSTAVMTLLVSLDRLAAAYFPTWHLNVMTQRKKTFIVIGFFFVIFSTAPFAWYIQASSAQSSNMVYSECFVSEALISQLWSFVLCFRIVTITASCLVCIPIAKKIREITAKNAQGQKSQLSKHRKLVNLTVTIALTTTISLVFLVVPDVVFLFNIGNLASKYHLVFYLISLNNCVLNVVVYNLRHRELRRAVLVTLCHCLGRRDAKVSAGKRVLFSTSTDQPTYTSTSVALKRPTRYQTAINQVLRR</sequence>
<dbReference type="InterPro" id="IPR017452">
    <property type="entry name" value="GPCR_Rhodpsn_7TM"/>
</dbReference>
<evidence type="ECO:0000256" key="3">
    <source>
        <dbReference type="ARBA" id="ARBA00022692"/>
    </source>
</evidence>
<evidence type="ECO:0000256" key="10">
    <source>
        <dbReference type="SAM" id="Phobius"/>
    </source>
</evidence>
<keyword evidence="8" id="KW-0325">Glycoprotein</keyword>
<dbReference type="Pfam" id="PF00001">
    <property type="entry name" value="7tm_1"/>
    <property type="match status" value="1"/>
</dbReference>
<evidence type="ECO:0000256" key="1">
    <source>
        <dbReference type="ARBA" id="ARBA00004651"/>
    </source>
</evidence>
<evidence type="ECO:0000256" key="6">
    <source>
        <dbReference type="ARBA" id="ARBA00023136"/>
    </source>
</evidence>
<proteinExistence type="predicted"/>